<dbReference type="EMBL" id="NBTZ01000011">
    <property type="protein sequence ID" value="OTP79301.1"/>
    <property type="molecule type" value="Genomic_DNA"/>
</dbReference>
<accession>A0A242N6M8</accession>
<dbReference type="Proteomes" id="UP000195221">
    <property type="component" value="Unassembled WGS sequence"/>
</dbReference>
<evidence type="ECO:0000256" key="1">
    <source>
        <dbReference type="SAM" id="Phobius"/>
    </source>
</evidence>
<evidence type="ECO:0000259" key="2">
    <source>
        <dbReference type="Pfam" id="PF12729"/>
    </source>
</evidence>
<evidence type="ECO:0000313" key="3">
    <source>
        <dbReference type="EMBL" id="OTP79301.1"/>
    </source>
</evidence>
<sequence length="113" mass="12428">MTLHNFTVRAKLAWAFGILTLLVMIVSGISLKSLSSADDRFSSYVNGFEARVKMAESVRTAIDRRTIAARNLVLVTGDADLEVEKAAVMKADEDVKSRLQKFDELVATNPDVP</sequence>
<dbReference type="InterPro" id="IPR024478">
    <property type="entry name" value="HlyB_4HB_MCP"/>
</dbReference>
<reference evidence="3 4" key="1">
    <citation type="submission" date="2017-03" db="EMBL/GenBank/DDBJ databases">
        <title>Genome analysis of strain PAMC 26577.</title>
        <authorList>
            <person name="Oh H.-M."/>
            <person name="Yang J.-A."/>
        </authorList>
    </citation>
    <scope>NUCLEOTIDE SEQUENCE [LARGE SCALE GENOMIC DNA]</scope>
    <source>
        <strain evidence="3 4">PAMC 26577</strain>
    </source>
</reference>
<keyword evidence="1" id="KW-0472">Membrane</keyword>
<protein>
    <submittedName>
        <fullName evidence="3">Methyl-accepting chemotaxis protein I (Serine chemoreceptor protein)</fullName>
    </submittedName>
</protein>
<feature type="domain" description="Chemotaxis methyl-accepting receptor HlyB-like 4HB MCP" evidence="2">
    <location>
        <begin position="5"/>
        <end position="108"/>
    </location>
</feature>
<proteinExistence type="predicted"/>
<organism evidence="3 4">
    <name type="scientific">Caballeronia sordidicola</name>
    <name type="common">Burkholderia sordidicola</name>
    <dbReference type="NCBI Taxonomy" id="196367"/>
    <lineage>
        <taxon>Bacteria</taxon>
        <taxon>Pseudomonadati</taxon>
        <taxon>Pseudomonadota</taxon>
        <taxon>Betaproteobacteria</taxon>
        <taxon>Burkholderiales</taxon>
        <taxon>Burkholderiaceae</taxon>
        <taxon>Caballeronia</taxon>
    </lineage>
</organism>
<dbReference type="Pfam" id="PF12729">
    <property type="entry name" value="4HB_MCP_1"/>
    <property type="match status" value="1"/>
</dbReference>
<keyword evidence="1" id="KW-1133">Transmembrane helix</keyword>
<comment type="caution">
    <text evidence="3">The sequence shown here is derived from an EMBL/GenBank/DDBJ whole genome shotgun (WGS) entry which is preliminary data.</text>
</comment>
<feature type="transmembrane region" description="Helical" evidence="1">
    <location>
        <begin position="12"/>
        <end position="31"/>
    </location>
</feature>
<dbReference type="AlphaFoldDB" id="A0A242N6M8"/>
<name>A0A242N6M8_CABSO</name>
<evidence type="ECO:0000313" key="4">
    <source>
        <dbReference type="Proteomes" id="UP000195221"/>
    </source>
</evidence>
<keyword evidence="1" id="KW-0812">Transmembrane</keyword>
<gene>
    <name evidence="3" type="ORF">PAMC26577_02045</name>
</gene>
<keyword evidence="3" id="KW-0675">Receptor</keyword>